<name>A0A507ZX27_9FLAO</name>
<comment type="caution">
    <text evidence="2">The sequence shown here is derived from an EMBL/GenBank/DDBJ whole genome shotgun (WGS) entry which is preliminary data.</text>
</comment>
<dbReference type="Proteomes" id="UP000317169">
    <property type="component" value="Unassembled WGS sequence"/>
</dbReference>
<evidence type="ECO:0000256" key="1">
    <source>
        <dbReference type="SAM" id="Phobius"/>
    </source>
</evidence>
<gene>
    <name evidence="2" type="ORF">FKR84_03355</name>
</gene>
<keyword evidence="1" id="KW-0472">Membrane</keyword>
<protein>
    <submittedName>
        <fullName evidence="2">Uncharacterized protein</fullName>
    </submittedName>
</protein>
<proteinExistence type="predicted"/>
<evidence type="ECO:0000313" key="3">
    <source>
        <dbReference type="Proteomes" id="UP000317169"/>
    </source>
</evidence>
<accession>A0A507ZX27</accession>
<dbReference type="RefSeq" id="WP_141420778.1">
    <property type="nucleotide sequence ID" value="NZ_VIAR01000002.1"/>
</dbReference>
<feature type="transmembrane region" description="Helical" evidence="1">
    <location>
        <begin position="7"/>
        <end position="27"/>
    </location>
</feature>
<reference evidence="2 3" key="1">
    <citation type="submission" date="2019-06" db="EMBL/GenBank/DDBJ databases">
        <title>Flavibacter putida gen. nov., sp. nov., a novel marine bacterium of the family Flavobacteriaceae isolated from coastal seawater.</title>
        <authorList>
            <person name="Feng X."/>
        </authorList>
    </citation>
    <scope>NUCLEOTIDE SEQUENCE [LARGE SCALE GENOMIC DNA]</scope>
    <source>
        <strain evidence="2 3">PLHSN227</strain>
    </source>
</reference>
<feature type="transmembrane region" description="Helical" evidence="1">
    <location>
        <begin position="33"/>
        <end position="55"/>
    </location>
</feature>
<organism evidence="2 3">
    <name type="scientific">Haloflavibacter putidus</name>
    <dbReference type="NCBI Taxonomy" id="2576776"/>
    <lineage>
        <taxon>Bacteria</taxon>
        <taxon>Pseudomonadati</taxon>
        <taxon>Bacteroidota</taxon>
        <taxon>Flavobacteriia</taxon>
        <taxon>Flavobacteriales</taxon>
        <taxon>Flavobacteriaceae</taxon>
        <taxon>Haloflavibacter</taxon>
    </lineage>
</organism>
<evidence type="ECO:0000313" key="2">
    <source>
        <dbReference type="EMBL" id="TQD40248.1"/>
    </source>
</evidence>
<keyword evidence="1" id="KW-0812">Transmembrane</keyword>
<keyword evidence="3" id="KW-1185">Reference proteome</keyword>
<dbReference type="EMBL" id="VIAR01000002">
    <property type="protein sequence ID" value="TQD40248.1"/>
    <property type="molecule type" value="Genomic_DNA"/>
</dbReference>
<sequence>MPKRIRLFLLVFFIVGIATFIMYYIASNSIWDSVFLSLIGGTVVGSIISLALPFISKQRQKHKNQD</sequence>
<dbReference type="AlphaFoldDB" id="A0A507ZX27"/>
<keyword evidence="1" id="KW-1133">Transmembrane helix</keyword>